<dbReference type="EMBL" id="JAWIZZ010000053">
    <property type="protein sequence ID" value="KAK5778681.1"/>
    <property type="molecule type" value="Genomic_DNA"/>
</dbReference>
<evidence type="ECO:0000313" key="8">
    <source>
        <dbReference type="Proteomes" id="UP001306508"/>
    </source>
</evidence>
<feature type="domain" description="VASt" evidence="6">
    <location>
        <begin position="386"/>
        <end position="559"/>
    </location>
</feature>
<dbReference type="GO" id="GO:0005886">
    <property type="term" value="C:plasma membrane"/>
    <property type="evidence" value="ECO:0007669"/>
    <property type="project" value="TreeGrafter"/>
</dbReference>
<evidence type="ECO:0000256" key="1">
    <source>
        <dbReference type="ARBA" id="ARBA00004586"/>
    </source>
</evidence>
<dbReference type="SMART" id="SM00568">
    <property type="entry name" value="GRAM"/>
    <property type="match status" value="1"/>
</dbReference>
<dbReference type="PANTHER" id="PTHR23319">
    <property type="entry name" value="GRAM DOMAIN CONTAINING 1B, ISOFORM E"/>
    <property type="match status" value="1"/>
</dbReference>
<dbReference type="PANTHER" id="PTHR23319:SF4">
    <property type="entry name" value="GRAM DOMAIN CONTAINING 1B, ISOFORM E"/>
    <property type="match status" value="1"/>
</dbReference>
<name>A0AAN7ZXC0_9SACH</name>
<dbReference type="GO" id="GO:0032934">
    <property type="term" value="F:sterol binding"/>
    <property type="evidence" value="ECO:0007669"/>
    <property type="project" value="TreeGrafter"/>
</dbReference>
<comment type="similarity">
    <text evidence="2">Belongs to the YSP2 family.</text>
</comment>
<accession>A0AAN7ZXC0</accession>
<dbReference type="GO" id="GO:0005739">
    <property type="term" value="C:mitochondrion"/>
    <property type="evidence" value="ECO:0007669"/>
    <property type="project" value="TreeGrafter"/>
</dbReference>
<feature type="region of interest" description="Disordered" evidence="4">
    <location>
        <begin position="319"/>
        <end position="343"/>
    </location>
</feature>
<keyword evidence="5" id="KW-0812">Transmembrane</keyword>
<proteinExistence type="inferred from homology"/>
<organism evidence="7 8">
    <name type="scientific">Arxiozyma heterogenica</name>
    <dbReference type="NCBI Taxonomy" id="278026"/>
    <lineage>
        <taxon>Eukaryota</taxon>
        <taxon>Fungi</taxon>
        <taxon>Dikarya</taxon>
        <taxon>Ascomycota</taxon>
        <taxon>Saccharomycotina</taxon>
        <taxon>Saccharomycetes</taxon>
        <taxon>Saccharomycetales</taxon>
        <taxon>Saccharomycetaceae</taxon>
        <taxon>Arxiozyma</taxon>
    </lineage>
</organism>
<keyword evidence="8" id="KW-1185">Reference proteome</keyword>
<dbReference type="Proteomes" id="UP001306508">
    <property type="component" value="Unassembled WGS sequence"/>
</dbReference>
<dbReference type="GO" id="GO:0140268">
    <property type="term" value="C:endoplasmic reticulum-plasma membrane contact site"/>
    <property type="evidence" value="ECO:0007669"/>
    <property type="project" value="TreeGrafter"/>
</dbReference>
<sequence>MNKDTSSMLWPLLSRKSQPVISPVKIEATGFYRKDCWNNSRQSGGKTYANVLMSIFYNNINTNAKNKKFHQLFNMIPLDELLIAEFDCVLHRGDSLNIVGSKQNHEFTPTEDTKVISSGALNQKSIINSDGIMPNTICLYIGTLYISKDHLCFNTKNHQHGWLCTRLQISFQQIVNVILCESSILYSTNVGANNNSSSNSNISITSGNNKTNTSDPNIIENIDDNDDNDEKFIIIETHLGKIQLNGFDSINHVFKLIFTLWKNVKQNNDSNVVMIPSLYNLIIESNKIHDDVEIMANDIRIENLINSIDIEEDNLILEEEETSEKYGTSEEEEKEEEEAKEHVKGLKETVPVYKFKKDISLNYKFNGPYFKKNPNIEFAPPPLKENEYLLKEQEFKQLSPGMLFELLFSGNELAFQKKLLEADESTDVTPYGPYVDGHRYYSYVKKLNYSIGPKSTKCEVEETIVRYDEECIEWISTTKTLNVPNGNIFQIKTRFLIWWNKPDPEIDVSVGCLLKISYWIEWSGKSWLKSVIEKSCRQGITENFQRFDQFLKEYMEQYLTLDTITIRLSDDSSEQTKLNQKIEKDIATNETATKPIELSEVEYNSLANSNGKKALVQLGKIRFFDIFLTVLLTVNLIVMLVILKIVKNNNSGKSENTLYGGNNSKLVEMLVHSV</sequence>
<protein>
    <recommendedName>
        <fullName evidence="6">VASt domain-containing protein</fullName>
    </recommendedName>
</protein>
<evidence type="ECO:0000256" key="3">
    <source>
        <dbReference type="ARBA" id="ARBA00023136"/>
    </source>
</evidence>
<dbReference type="GO" id="GO:0005789">
    <property type="term" value="C:endoplasmic reticulum membrane"/>
    <property type="evidence" value="ECO:0007669"/>
    <property type="project" value="UniProtKB-SubCell"/>
</dbReference>
<dbReference type="InterPro" id="IPR031968">
    <property type="entry name" value="VASt"/>
</dbReference>
<gene>
    <name evidence="7" type="ORF">RI543_004352</name>
</gene>
<dbReference type="PROSITE" id="PS51778">
    <property type="entry name" value="VAST"/>
    <property type="match status" value="1"/>
</dbReference>
<dbReference type="Pfam" id="PF02893">
    <property type="entry name" value="GRAM"/>
    <property type="match status" value="1"/>
</dbReference>
<dbReference type="InterPro" id="IPR004182">
    <property type="entry name" value="GRAM"/>
</dbReference>
<dbReference type="InterPro" id="IPR051482">
    <property type="entry name" value="Cholesterol_transport"/>
</dbReference>
<dbReference type="GO" id="GO:0032366">
    <property type="term" value="P:intracellular sterol transport"/>
    <property type="evidence" value="ECO:0007669"/>
    <property type="project" value="TreeGrafter"/>
</dbReference>
<evidence type="ECO:0000256" key="5">
    <source>
        <dbReference type="SAM" id="Phobius"/>
    </source>
</evidence>
<evidence type="ECO:0000313" key="7">
    <source>
        <dbReference type="EMBL" id="KAK5778681.1"/>
    </source>
</evidence>
<evidence type="ECO:0000256" key="4">
    <source>
        <dbReference type="SAM" id="MobiDB-lite"/>
    </source>
</evidence>
<reference evidence="8" key="1">
    <citation type="submission" date="2023-07" db="EMBL/GenBank/DDBJ databases">
        <title>A draft genome of Kazachstania heterogenica Y-27499.</title>
        <authorList>
            <person name="Donic C."/>
            <person name="Kralova J.S."/>
            <person name="Fidel L."/>
            <person name="Ben-Dor S."/>
            <person name="Jung S."/>
        </authorList>
    </citation>
    <scope>NUCLEOTIDE SEQUENCE [LARGE SCALE GENOMIC DNA]</scope>
    <source>
        <strain evidence="8">Y27499</strain>
    </source>
</reference>
<evidence type="ECO:0000259" key="6">
    <source>
        <dbReference type="PROSITE" id="PS51778"/>
    </source>
</evidence>
<dbReference type="GO" id="GO:0032541">
    <property type="term" value="C:cortical endoplasmic reticulum"/>
    <property type="evidence" value="ECO:0007669"/>
    <property type="project" value="TreeGrafter"/>
</dbReference>
<dbReference type="GO" id="GO:0120015">
    <property type="term" value="F:sterol transfer activity"/>
    <property type="evidence" value="ECO:0007669"/>
    <property type="project" value="TreeGrafter"/>
</dbReference>
<dbReference type="AlphaFoldDB" id="A0AAN7ZXC0"/>
<keyword evidence="5" id="KW-1133">Transmembrane helix</keyword>
<evidence type="ECO:0000256" key="2">
    <source>
        <dbReference type="ARBA" id="ARBA00006582"/>
    </source>
</evidence>
<feature type="transmembrane region" description="Helical" evidence="5">
    <location>
        <begin position="623"/>
        <end position="643"/>
    </location>
</feature>
<comment type="caution">
    <text evidence="7">The sequence shown here is derived from an EMBL/GenBank/DDBJ whole genome shotgun (WGS) entry which is preliminary data.</text>
</comment>
<dbReference type="Pfam" id="PF16016">
    <property type="entry name" value="VASt"/>
    <property type="match status" value="1"/>
</dbReference>
<keyword evidence="3 5" id="KW-0472">Membrane</keyword>
<comment type="subcellular location">
    <subcellularLocation>
        <location evidence="1">Endoplasmic reticulum membrane</location>
    </subcellularLocation>
</comment>